<evidence type="ECO:0000313" key="2">
    <source>
        <dbReference type="Proteomes" id="UP000254807"/>
    </source>
</evidence>
<dbReference type="EMBL" id="UFYW01000001">
    <property type="protein sequence ID" value="STD84250.1"/>
    <property type="molecule type" value="Genomic_DNA"/>
</dbReference>
<organism evidence="1 2">
    <name type="scientific">Enterococcus gallinarum</name>
    <dbReference type="NCBI Taxonomy" id="1353"/>
    <lineage>
        <taxon>Bacteria</taxon>
        <taxon>Bacillati</taxon>
        <taxon>Bacillota</taxon>
        <taxon>Bacilli</taxon>
        <taxon>Lactobacillales</taxon>
        <taxon>Enterococcaceae</taxon>
        <taxon>Enterococcus</taxon>
    </lineage>
</organism>
<dbReference type="Proteomes" id="UP000254807">
    <property type="component" value="Unassembled WGS sequence"/>
</dbReference>
<sequence>MANNKKCTEHSQFLVSFLARHFANHYAKLTLEEKKAIERIENTISKMYAMDTTPNKEMFHELLDTLEEMNDKSHGGKAYTHSIDCLINIWDEICNVNFEEEEEHEENLLA</sequence>
<accession>A0A376H3Q5</accession>
<name>A0A376H3Q5_ENTGA</name>
<dbReference type="RefSeq" id="WP_060815378.1">
    <property type="nucleotide sequence ID" value="NZ_CAJSYR010000009.1"/>
</dbReference>
<gene>
    <name evidence="1" type="ORF">NCTC12360_02779</name>
</gene>
<keyword evidence="2" id="KW-1185">Reference proteome</keyword>
<evidence type="ECO:0000313" key="1">
    <source>
        <dbReference type="EMBL" id="STD84250.1"/>
    </source>
</evidence>
<dbReference type="AlphaFoldDB" id="A0A376H3Q5"/>
<proteinExistence type="predicted"/>
<protein>
    <submittedName>
        <fullName evidence="1">Uncharacterized protein</fullName>
    </submittedName>
</protein>
<reference evidence="1 2" key="1">
    <citation type="submission" date="2018-06" db="EMBL/GenBank/DDBJ databases">
        <authorList>
            <consortium name="Pathogen Informatics"/>
            <person name="Doyle S."/>
        </authorList>
    </citation>
    <scope>NUCLEOTIDE SEQUENCE [LARGE SCALE GENOMIC DNA]</scope>
    <source>
        <strain evidence="1 2">NCTC12360</strain>
    </source>
</reference>